<evidence type="ECO:0000313" key="3">
    <source>
        <dbReference type="Proteomes" id="UP000267251"/>
    </source>
</evidence>
<accession>A0A4P9Y1Y0</accession>
<evidence type="ECO:0000256" key="1">
    <source>
        <dbReference type="SAM" id="MobiDB-lite"/>
    </source>
</evidence>
<dbReference type="EMBL" id="KZ988195">
    <property type="protein sequence ID" value="RKP12817.1"/>
    <property type="molecule type" value="Genomic_DNA"/>
</dbReference>
<dbReference type="InterPro" id="IPR020301">
    <property type="entry name" value="Mrx7"/>
</dbReference>
<reference evidence="3" key="1">
    <citation type="journal article" date="2018" name="Nat. Microbiol.">
        <title>Leveraging single-cell genomics to expand the fungal tree of life.</title>
        <authorList>
            <person name="Ahrendt S.R."/>
            <person name="Quandt C.A."/>
            <person name="Ciobanu D."/>
            <person name="Clum A."/>
            <person name="Salamov A."/>
            <person name="Andreopoulos B."/>
            <person name="Cheng J.F."/>
            <person name="Woyke T."/>
            <person name="Pelin A."/>
            <person name="Henrissat B."/>
            <person name="Reynolds N.K."/>
            <person name="Benny G.L."/>
            <person name="Smith M.E."/>
            <person name="James T.Y."/>
            <person name="Grigoriev I.V."/>
        </authorList>
    </citation>
    <scope>NUCLEOTIDE SEQUENCE [LARGE SCALE GENOMIC DNA]</scope>
</reference>
<protein>
    <submittedName>
        <fullName evidence="2">Uncharacterized protein</fullName>
    </submittedName>
</protein>
<keyword evidence="3" id="KW-1185">Reference proteome</keyword>
<organism evidence="2 3">
    <name type="scientific">Piptocephalis cylindrospora</name>
    <dbReference type="NCBI Taxonomy" id="1907219"/>
    <lineage>
        <taxon>Eukaryota</taxon>
        <taxon>Fungi</taxon>
        <taxon>Fungi incertae sedis</taxon>
        <taxon>Zoopagomycota</taxon>
        <taxon>Zoopagomycotina</taxon>
        <taxon>Zoopagomycetes</taxon>
        <taxon>Zoopagales</taxon>
        <taxon>Piptocephalidaceae</taxon>
        <taxon>Piptocephalis</taxon>
    </lineage>
</organism>
<evidence type="ECO:0000313" key="2">
    <source>
        <dbReference type="EMBL" id="RKP12817.1"/>
    </source>
</evidence>
<feature type="compositionally biased region" description="Basic and acidic residues" evidence="1">
    <location>
        <begin position="37"/>
        <end position="50"/>
    </location>
</feature>
<feature type="region of interest" description="Disordered" evidence="1">
    <location>
        <begin position="34"/>
        <end position="60"/>
    </location>
</feature>
<dbReference type="OrthoDB" id="5563272at2759"/>
<name>A0A4P9Y1Y0_9FUNG</name>
<sequence>MLSKIFSSLANRYITEKLLESEAFHRMAQRTHHHIQRFSEEGSSRIRDLQEGESAQEGQEKLDRLLRAVRETYEEEYGGGTKKR</sequence>
<gene>
    <name evidence="2" type="ORF">BJ684DRAFT_20663</name>
</gene>
<dbReference type="Pfam" id="PF10906">
    <property type="entry name" value="Mrx7"/>
    <property type="match status" value="1"/>
</dbReference>
<proteinExistence type="predicted"/>
<dbReference type="AlphaFoldDB" id="A0A4P9Y1Y0"/>
<dbReference type="Proteomes" id="UP000267251">
    <property type="component" value="Unassembled WGS sequence"/>
</dbReference>